<organism evidence="2 3">
    <name type="scientific">Nocardiopsis gilva YIM 90087</name>
    <dbReference type="NCBI Taxonomy" id="1235441"/>
    <lineage>
        <taxon>Bacteria</taxon>
        <taxon>Bacillati</taxon>
        <taxon>Actinomycetota</taxon>
        <taxon>Actinomycetes</taxon>
        <taxon>Streptosporangiales</taxon>
        <taxon>Nocardiopsidaceae</taxon>
        <taxon>Nocardiopsis</taxon>
    </lineage>
</organism>
<feature type="region of interest" description="Disordered" evidence="1">
    <location>
        <begin position="48"/>
        <end position="71"/>
    </location>
</feature>
<dbReference type="EMBL" id="CP022753">
    <property type="protein sequence ID" value="ASU82003.1"/>
    <property type="molecule type" value="Genomic_DNA"/>
</dbReference>
<evidence type="ECO:0000313" key="2">
    <source>
        <dbReference type="EMBL" id="ASU82003.1"/>
    </source>
</evidence>
<dbReference type="Proteomes" id="UP000215005">
    <property type="component" value="Chromosome"/>
</dbReference>
<accession>A0A223S1J1</accession>
<evidence type="ECO:0000256" key="1">
    <source>
        <dbReference type="SAM" id="MobiDB-lite"/>
    </source>
</evidence>
<dbReference type="AlphaFoldDB" id="A0A223S1J1"/>
<dbReference type="KEGG" id="ngv:CDO52_03695"/>
<evidence type="ECO:0000313" key="3">
    <source>
        <dbReference type="Proteomes" id="UP000215005"/>
    </source>
</evidence>
<reference evidence="2 3" key="1">
    <citation type="submission" date="2017-08" db="EMBL/GenBank/DDBJ databases">
        <title>The complete genome sequence of Nocardiopsis gilva YIM 90087.</title>
        <authorList>
            <person name="Yin M."/>
            <person name="Tang S."/>
        </authorList>
    </citation>
    <scope>NUCLEOTIDE SEQUENCE [LARGE SCALE GENOMIC DNA]</scope>
    <source>
        <strain evidence="2 3">YIM 90087</strain>
    </source>
</reference>
<sequence length="233" mass="23851">MTAGRWSDRAAERALARGRHWLSAGPWPPADTDAAGAAQRAVGIWLADRSCPAPPHGQDRSGSRPTSAAPVTGGLRRQVLAALQTAPEGGRSAFGHPFDALRADPAVLLRAADEVGSATAFGTDLGRMADDTRSAWSEVLPIALATAVRGHDLDAGAALLRASVFLGLADHAATQGAGAFLTARQRPDGGFGGAAAEAKAPGDAAVRLPLTVSCVWALAELRRPGVTAEAFAR</sequence>
<keyword evidence="3" id="KW-1185">Reference proteome</keyword>
<protein>
    <submittedName>
        <fullName evidence="2">Uncharacterized protein</fullName>
    </submittedName>
</protein>
<dbReference type="InterPro" id="IPR008930">
    <property type="entry name" value="Terpenoid_cyclase/PrenylTrfase"/>
</dbReference>
<gene>
    <name evidence="2" type="ORF">CDO52_03695</name>
</gene>
<name>A0A223S1J1_9ACTN</name>
<dbReference type="SUPFAM" id="SSF48239">
    <property type="entry name" value="Terpenoid cyclases/Protein prenyltransferases"/>
    <property type="match status" value="1"/>
</dbReference>
<proteinExistence type="predicted"/>